<dbReference type="AlphaFoldDB" id="A0AAV0AAT3"/>
<evidence type="ECO:0000256" key="5">
    <source>
        <dbReference type="ARBA" id="ARBA00022989"/>
    </source>
</evidence>
<dbReference type="PANTHER" id="PTHR22800">
    <property type="entry name" value="C-TYPE LECTIN PROTEINS"/>
    <property type="match status" value="1"/>
</dbReference>
<proteinExistence type="predicted"/>
<evidence type="ECO:0000313" key="10">
    <source>
        <dbReference type="EMBL" id="CAH7424553.1"/>
    </source>
</evidence>
<dbReference type="Pfam" id="PF00059">
    <property type="entry name" value="Lectin_C"/>
    <property type="match status" value="1"/>
</dbReference>
<comment type="caution">
    <text evidence="10">The sequence shown here is derived from an EMBL/GenBank/DDBJ whole genome shotgun (WGS) entry which is preliminary data.</text>
</comment>
<dbReference type="InterPro" id="IPR016187">
    <property type="entry name" value="CTDL_fold"/>
</dbReference>
<dbReference type="InterPro" id="IPR033992">
    <property type="entry name" value="NKR-like_CTLD"/>
</dbReference>
<keyword evidence="5 8" id="KW-1133">Transmembrane helix</keyword>
<dbReference type="SMART" id="SM00034">
    <property type="entry name" value="CLECT"/>
    <property type="match status" value="1"/>
</dbReference>
<keyword evidence="4" id="KW-0735">Signal-anchor</keyword>
<evidence type="ECO:0000259" key="9">
    <source>
        <dbReference type="PROSITE" id="PS50041"/>
    </source>
</evidence>
<name>A0AAV0AAT3_PHORO</name>
<dbReference type="CDD" id="cd03593">
    <property type="entry name" value="CLECT_NK_receptors_like"/>
    <property type="match status" value="1"/>
</dbReference>
<feature type="transmembrane region" description="Helical" evidence="8">
    <location>
        <begin position="78"/>
        <end position="101"/>
    </location>
</feature>
<dbReference type="Proteomes" id="UP001152836">
    <property type="component" value="Unassembled WGS sequence"/>
</dbReference>
<dbReference type="EMBL" id="CALSGD010001622">
    <property type="protein sequence ID" value="CAH7424553.1"/>
    <property type="molecule type" value="Genomic_DNA"/>
</dbReference>
<evidence type="ECO:0000256" key="2">
    <source>
        <dbReference type="ARBA" id="ARBA00022692"/>
    </source>
</evidence>
<feature type="domain" description="C-type lectin" evidence="9">
    <location>
        <begin position="140"/>
        <end position="245"/>
    </location>
</feature>
<evidence type="ECO:0000256" key="1">
    <source>
        <dbReference type="ARBA" id="ARBA00004401"/>
    </source>
</evidence>
<evidence type="ECO:0000256" key="6">
    <source>
        <dbReference type="ARBA" id="ARBA00023136"/>
    </source>
</evidence>
<sequence>MPPSKHHEHTGNNQDITYTEMKMTKFSQKQSIPKAKQSPVMLSEDQLNYAALIFHRTPQPLPPKRVVRGKRQGPRRTVWRMVAGTLGALCVVLMTAVGILFPKLFSNQEEQSRKCSLQAHLCPKEDNGICDLCSQNWTAFGNSFYHVFREIKTWEDSQSSCKELRSHVVKIDSKAELENLLVFQIHGWILLKTNETVGFSSWINDIKTEQNPINDSEKKNHNCLYVSKNQFYPEDCSSKKPYICEFNIL</sequence>
<dbReference type="PROSITE" id="PS50041">
    <property type="entry name" value="C_TYPE_LECTIN_2"/>
    <property type="match status" value="1"/>
</dbReference>
<evidence type="ECO:0000256" key="4">
    <source>
        <dbReference type="ARBA" id="ARBA00022968"/>
    </source>
</evidence>
<dbReference type="GO" id="GO:0002223">
    <property type="term" value="P:stimulatory C-type lectin receptor signaling pathway"/>
    <property type="evidence" value="ECO:0007669"/>
    <property type="project" value="TreeGrafter"/>
</dbReference>
<protein>
    <submittedName>
        <fullName evidence="10">Klri1 protein</fullName>
    </submittedName>
</protein>
<dbReference type="GO" id="GO:0045954">
    <property type="term" value="P:positive regulation of natural killer cell mediated cytotoxicity"/>
    <property type="evidence" value="ECO:0007669"/>
    <property type="project" value="TreeGrafter"/>
</dbReference>
<dbReference type="Gene3D" id="3.10.100.10">
    <property type="entry name" value="Mannose-Binding Protein A, subunit A"/>
    <property type="match status" value="1"/>
</dbReference>
<evidence type="ECO:0000313" key="11">
    <source>
        <dbReference type="Proteomes" id="UP001152836"/>
    </source>
</evidence>
<dbReference type="GO" id="GO:0005886">
    <property type="term" value="C:plasma membrane"/>
    <property type="evidence" value="ECO:0007669"/>
    <property type="project" value="UniProtKB-SubCell"/>
</dbReference>
<dbReference type="GO" id="GO:0030246">
    <property type="term" value="F:carbohydrate binding"/>
    <property type="evidence" value="ECO:0007669"/>
    <property type="project" value="UniProtKB-KW"/>
</dbReference>
<dbReference type="InterPro" id="IPR050919">
    <property type="entry name" value="NKG2/CD94_NK_receptors"/>
</dbReference>
<evidence type="ECO:0000256" key="3">
    <source>
        <dbReference type="ARBA" id="ARBA00022734"/>
    </source>
</evidence>
<keyword evidence="3" id="KW-0430">Lectin</keyword>
<gene>
    <name evidence="10" type="primary">Klri1</name>
    <name evidence="10" type="ORF">PHOROB_LOCUS16915</name>
</gene>
<reference evidence="10" key="1">
    <citation type="submission" date="2022-06" db="EMBL/GenBank/DDBJ databases">
        <authorList>
            <person name="Andreotti S."/>
            <person name="Wyler E."/>
        </authorList>
    </citation>
    <scope>NUCLEOTIDE SEQUENCE</scope>
</reference>
<dbReference type="InterPro" id="IPR016186">
    <property type="entry name" value="C-type_lectin-like/link_sf"/>
</dbReference>
<dbReference type="InterPro" id="IPR001304">
    <property type="entry name" value="C-type_lectin-like"/>
</dbReference>
<dbReference type="SUPFAM" id="SSF56436">
    <property type="entry name" value="C-type lectin-like"/>
    <property type="match status" value="1"/>
</dbReference>
<organism evidence="10 11">
    <name type="scientific">Phodopus roborovskii</name>
    <name type="common">Roborovski's desert hamster</name>
    <name type="synonym">Cricetulus roborovskii</name>
    <dbReference type="NCBI Taxonomy" id="109678"/>
    <lineage>
        <taxon>Eukaryota</taxon>
        <taxon>Metazoa</taxon>
        <taxon>Chordata</taxon>
        <taxon>Craniata</taxon>
        <taxon>Vertebrata</taxon>
        <taxon>Euteleostomi</taxon>
        <taxon>Mammalia</taxon>
        <taxon>Eutheria</taxon>
        <taxon>Euarchontoglires</taxon>
        <taxon>Glires</taxon>
        <taxon>Rodentia</taxon>
        <taxon>Myomorpha</taxon>
        <taxon>Muroidea</taxon>
        <taxon>Cricetidae</taxon>
        <taxon>Cricetinae</taxon>
        <taxon>Phodopus</taxon>
    </lineage>
</organism>
<evidence type="ECO:0000256" key="7">
    <source>
        <dbReference type="ARBA" id="ARBA00023180"/>
    </source>
</evidence>
<keyword evidence="11" id="KW-1185">Reference proteome</keyword>
<keyword evidence="6 8" id="KW-0472">Membrane</keyword>
<keyword evidence="2 8" id="KW-0812">Transmembrane</keyword>
<accession>A0AAV0AAT3</accession>
<evidence type="ECO:0000256" key="8">
    <source>
        <dbReference type="SAM" id="Phobius"/>
    </source>
</evidence>
<keyword evidence="7" id="KW-0325">Glycoprotein</keyword>
<dbReference type="PANTHER" id="PTHR22800:SF250">
    <property type="entry name" value="KILLER CELL LECTIN-LIKE RECEPTOR SUBFAMILY I MEMBER 1"/>
    <property type="match status" value="1"/>
</dbReference>
<comment type="subcellular location">
    <subcellularLocation>
        <location evidence="1">Cell membrane</location>
        <topology evidence="1">Single-pass type II membrane protein</topology>
    </subcellularLocation>
</comment>